<dbReference type="AlphaFoldDB" id="A0A166PPK5"/>
<keyword evidence="1" id="KW-1133">Transmembrane helix</keyword>
<sequence length="89" mass="9801">MTPAALFLPTSATVSLLLIAISTLLMELPFYIIFGSMHQAISCVLACRVFRMVLLRERQLGSQSREIRTVEVEAMLAAATARVEFTIAV</sequence>
<evidence type="ECO:0000256" key="1">
    <source>
        <dbReference type="SAM" id="Phobius"/>
    </source>
</evidence>
<feature type="transmembrane region" description="Helical" evidence="1">
    <location>
        <begin position="30"/>
        <end position="50"/>
    </location>
</feature>
<reference evidence="2 3" key="1">
    <citation type="journal article" date="2016" name="Mol. Biol. Evol.">
        <title>Comparative Genomics of Early-Diverging Mushroom-Forming Fungi Provides Insights into the Origins of Lignocellulose Decay Capabilities.</title>
        <authorList>
            <person name="Nagy L.G."/>
            <person name="Riley R."/>
            <person name="Tritt A."/>
            <person name="Adam C."/>
            <person name="Daum C."/>
            <person name="Floudas D."/>
            <person name="Sun H."/>
            <person name="Yadav J.S."/>
            <person name="Pangilinan J."/>
            <person name="Larsson K.H."/>
            <person name="Matsuura K."/>
            <person name="Barry K."/>
            <person name="Labutti K."/>
            <person name="Kuo R."/>
            <person name="Ohm R.A."/>
            <person name="Bhattacharya S.S."/>
            <person name="Shirouzu T."/>
            <person name="Yoshinaga Y."/>
            <person name="Martin F.M."/>
            <person name="Grigoriev I.V."/>
            <person name="Hibbett D.S."/>
        </authorList>
    </citation>
    <scope>NUCLEOTIDE SEQUENCE [LARGE SCALE GENOMIC DNA]</scope>
    <source>
        <strain evidence="2 3">CBS 109695</strain>
    </source>
</reference>
<organism evidence="2 3">
    <name type="scientific">Athelia psychrophila</name>
    <dbReference type="NCBI Taxonomy" id="1759441"/>
    <lineage>
        <taxon>Eukaryota</taxon>
        <taxon>Fungi</taxon>
        <taxon>Dikarya</taxon>
        <taxon>Basidiomycota</taxon>
        <taxon>Agaricomycotina</taxon>
        <taxon>Agaricomycetes</taxon>
        <taxon>Agaricomycetidae</taxon>
        <taxon>Atheliales</taxon>
        <taxon>Atheliaceae</taxon>
        <taxon>Athelia</taxon>
    </lineage>
</organism>
<keyword evidence="1" id="KW-0472">Membrane</keyword>
<dbReference type="EMBL" id="KV417515">
    <property type="protein sequence ID" value="KZP26308.1"/>
    <property type="molecule type" value="Genomic_DNA"/>
</dbReference>
<keyword evidence="3" id="KW-1185">Reference proteome</keyword>
<name>A0A166PPK5_9AGAM</name>
<keyword evidence="1" id="KW-0812">Transmembrane</keyword>
<gene>
    <name evidence="2" type="ORF">FIBSPDRAFT_854942</name>
</gene>
<protein>
    <submittedName>
        <fullName evidence="2">Uncharacterized protein</fullName>
    </submittedName>
</protein>
<proteinExistence type="predicted"/>
<dbReference type="Proteomes" id="UP000076532">
    <property type="component" value="Unassembled WGS sequence"/>
</dbReference>
<evidence type="ECO:0000313" key="3">
    <source>
        <dbReference type="Proteomes" id="UP000076532"/>
    </source>
</evidence>
<evidence type="ECO:0000313" key="2">
    <source>
        <dbReference type="EMBL" id="KZP26308.1"/>
    </source>
</evidence>
<accession>A0A166PPK5</accession>